<name>A0ACB9Q5W5_BAUVA</name>
<proteinExistence type="predicted"/>
<evidence type="ECO:0000313" key="1">
    <source>
        <dbReference type="EMBL" id="KAI4356459.1"/>
    </source>
</evidence>
<dbReference type="Proteomes" id="UP000828941">
    <property type="component" value="Chromosome 1"/>
</dbReference>
<keyword evidence="2" id="KW-1185">Reference proteome</keyword>
<protein>
    <submittedName>
        <fullName evidence="1">Uncharacterized protein</fullName>
    </submittedName>
</protein>
<comment type="caution">
    <text evidence="1">The sequence shown here is derived from an EMBL/GenBank/DDBJ whole genome shotgun (WGS) entry which is preliminary data.</text>
</comment>
<accession>A0ACB9Q5W5</accession>
<gene>
    <name evidence="1" type="ORF">L6164_000481</name>
</gene>
<dbReference type="EMBL" id="CM039426">
    <property type="protein sequence ID" value="KAI4356459.1"/>
    <property type="molecule type" value="Genomic_DNA"/>
</dbReference>
<evidence type="ECO:0000313" key="2">
    <source>
        <dbReference type="Proteomes" id="UP000828941"/>
    </source>
</evidence>
<organism evidence="1 2">
    <name type="scientific">Bauhinia variegata</name>
    <name type="common">Purple orchid tree</name>
    <name type="synonym">Phanera variegata</name>
    <dbReference type="NCBI Taxonomy" id="167791"/>
    <lineage>
        <taxon>Eukaryota</taxon>
        <taxon>Viridiplantae</taxon>
        <taxon>Streptophyta</taxon>
        <taxon>Embryophyta</taxon>
        <taxon>Tracheophyta</taxon>
        <taxon>Spermatophyta</taxon>
        <taxon>Magnoliopsida</taxon>
        <taxon>eudicotyledons</taxon>
        <taxon>Gunneridae</taxon>
        <taxon>Pentapetalae</taxon>
        <taxon>rosids</taxon>
        <taxon>fabids</taxon>
        <taxon>Fabales</taxon>
        <taxon>Fabaceae</taxon>
        <taxon>Cercidoideae</taxon>
        <taxon>Cercideae</taxon>
        <taxon>Bauhiniinae</taxon>
        <taxon>Bauhinia</taxon>
    </lineage>
</organism>
<reference evidence="1 2" key="1">
    <citation type="journal article" date="2022" name="DNA Res.">
        <title>Chromosomal-level genome assembly of the orchid tree Bauhinia variegata (Leguminosae; Cercidoideae) supports the allotetraploid origin hypothesis of Bauhinia.</title>
        <authorList>
            <person name="Zhong Y."/>
            <person name="Chen Y."/>
            <person name="Zheng D."/>
            <person name="Pang J."/>
            <person name="Liu Y."/>
            <person name="Luo S."/>
            <person name="Meng S."/>
            <person name="Qian L."/>
            <person name="Wei D."/>
            <person name="Dai S."/>
            <person name="Zhou R."/>
        </authorList>
    </citation>
    <scope>NUCLEOTIDE SEQUENCE [LARGE SCALE GENOMIC DNA]</scope>
    <source>
        <strain evidence="1">BV-YZ2020</strain>
    </source>
</reference>
<sequence length="624" mass="68964">MDAEEDCLGIDELEIWLQNGLDHNLPSVNDASIFYADFPPLPDNFPRLPSSSSSSTTSAPAKTATCFSSSPSAPSLEIPQPINGGHAGVLNHCTTDVMATFGVDHIESNDFFSSTTSMEIPQPANHGLPNGGSFNHCNIDVMDNTCAYMDQLDSKDFLELASILQNVENPLEDLAQQLTQQQEHALDQRPQQEEGDPDDELLKVFLEWFKSNKDIEFGSGKLKKGTIECVARLLGGGKDDMKQLWKLIFEWIQSSHPQNERSRESTSSSNINNQIQGTCQNPNPSSFGLDSNTSFNNTQWISPETLSVTAPATATGPNPPLTMVGYVGHPHSNGAGSNIHNEFPPCADVHRHLCPPSQLGVGSHYNQSFPEATVTAGYCNQYPCQYFLGPANSLMRLDPSETKEARKKRMVRQRRYLAHDRQQKQDHSTDPITRLGSGNGTITMVSHANPLSQQLYASVASGDATAALVVPSGAPLQQAVDPMSMQRLNHQGRQGWKPKRDVRFLMRKVLKESDVGNLRRIVLPKKEAESHLPELNESRNGVSITVEEIGTSRVWNMRYRYWPNNNSRMYLLENTGEFVSVNGLKKGDSILLYSDVKSGKYVSSGMSKESIMGFWLNLLVVGLR</sequence>